<reference evidence="1 2" key="1">
    <citation type="submission" date="2016-10" db="EMBL/GenBank/DDBJ databases">
        <authorList>
            <person name="de Groot N.N."/>
        </authorList>
    </citation>
    <scope>NUCLEOTIDE SEQUENCE [LARGE SCALE GENOMIC DNA]</scope>
    <source>
        <strain evidence="1 2">DSM 44637</strain>
    </source>
</reference>
<dbReference type="Proteomes" id="UP000199137">
    <property type="component" value="Unassembled WGS sequence"/>
</dbReference>
<sequence>MPDQTENASERPNAGQHGAILHELSDAIAVEATVPVEPGQLSRLHELAVRVRQVASEVHADRRRADAAEAKLKAHREGTEAGDDIEPCGWYEAMWRERHRAEAVEAKLKIRDDHHRMELAQAGELLRAAEAKLAENDSDWTRLKQVLGIGTTERLPSNEAAVKAAAALYIERNEAREKLDEVRADVDRGGVGSLGEAIALALGDAYAGETFSDPTFERGTEAILGVLRERLAEPVADREDEIGFLPNRIPRDARTWLTALLFDASSNNWDVDTCQAKAEGLIDSWKGLEGSAVTDREEPASDWDVEADTHRISEDHEEPAGTVDTCEEHGHPVRTCTYCITDPVQRGEIDESRARRNRPARRSRACGTQATRCRTTCSRSVTRWATSGNATRSPMWICGSRPTRFR</sequence>
<dbReference type="OrthoDB" id="10019617at2"/>
<organism evidence="1 2">
    <name type="scientific">Amycolatopsis rubida</name>
    <dbReference type="NCBI Taxonomy" id="112413"/>
    <lineage>
        <taxon>Bacteria</taxon>
        <taxon>Bacillati</taxon>
        <taxon>Actinomycetota</taxon>
        <taxon>Actinomycetes</taxon>
        <taxon>Pseudonocardiales</taxon>
        <taxon>Pseudonocardiaceae</taxon>
        <taxon>Amycolatopsis</taxon>
    </lineage>
</organism>
<dbReference type="EMBL" id="FOWC01000002">
    <property type="protein sequence ID" value="SFO60320.1"/>
    <property type="molecule type" value="Genomic_DNA"/>
</dbReference>
<gene>
    <name evidence="1" type="ORF">SAMN05421854_102490</name>
</gene>
<evidence type="ECO:0000313" key="1">
    <source>
        <dbReference type="EMBL" id="SFO60320.1"/>
    </source>
</evidence>
<dbReference type="STRING" id="112413.SAMN05421854_102490"/>
<evidence type="ECO:0000313" key="2">
    <source>
        <dbReference type="Proteomes" id="UP000199137"/>
    </source>
</evidence>
<name>A0A1I5IJB4_9PSEU</name>
<dbReference type="RefSeq" id="WP_093573065.1">
    <property type="nucleotide sequence ID" value="NZ_FOWC01000002.1"/>
</dbReference>
<protein>
    <submittedName>
        <fullName evidence="1">Uncharacterized protein</fullName>
    </submittedName>
</protein>
<dbReference type="AlphaFoldDB" id="A0A1I5IJB4"/>
<accession>A0A1I5IJB4</accession>
<proteinExistence type="predicted"/>